<dbReference type="Gene3D" id="3.40.50.720">
    <property type="entry name" value="NAD(P)-binding Rossmann-like Domain"/>
    <property type="match status" value="1"/>
</dbReference>
<dbReference type="InterPro" id="IPR036291">
    <property type="entry name" value="NAD(P)-bd_dom_sf"/>
</dbReference>
<accession>A0A315Z8P3</accession>
<dbReference type="RefSeq" id="WP_109618439.1">
    <property type="nucleotide sequence ID" value="NZ_QGDO01000003.1"/>
</dbReference>
<reference evidence="2 3" key="1">
    <citation type="submission" date="2018-03" db="EMBL/GenBank/DDBJ databases">
        <title>Genomic Encyclopedia of Archaeal and Bacterial Type Strains, Phase II (KMG-II): from individual species to whole genera.</title>
        <authorList>
            <person name="Goeker M."/>
        </authorList>
    </citation>
    <scope>NUCLEOTIDE SEQUENCE [LARGE SCALE GENOMIC DNA]</scope>
    <source>
        <strain evidence="2 3">DSM 28229</strain>
    </source>
</reference>
<dbReference type="EMBL" id="QGDO01000003">
    <property type="protein sequence ID" value="PWJ41946.1"/>
    <property type="molecule type" value="Genomic_DNA"/>
</dbReference>
<dbReference type="OrthoDB" id="9814124at2"/>
<evidence type="ECO:0000313" key="3">
    <source>
        <dbReference type="Proteomes" id="UP000245535"/>
    </source>
</evidence>
<dbReference type="PANTHER" id="PTHR43245">
    <property type="entry name" value="BIFUNCTIONAL POLYMYXIN RESISTANCE PROTEIN ARNA"/>
    <property type="match status" value="1"/>
</dbReference>
<dbReference type="Pfam" id="PF01370">
    <property type="entry name" value="Epimerase"/>
    <property type="match status" value="1"/>
</dbReference>
<evidence type="ECO:0000313" key="2">
    <source>
        <dbReference type="EMBL" id="PWJ41946.1"/>
    </source>
</evidence>
<dbReference type="AlphaFoldDB" id="A0A315Z8P3"/>
<proteinExistence type="predicted"/>
<evidence type="ECO:0000259" key="1">
    <source>
        <dbReference type="Pfam" id="PF01370"/>
    </source>
</evidence>
<protein>
    <submittedName>
        <fullName evidence="2">Nucleoside-diphosphate-sugar epimerase</fullName>
    </submittedName>
</protein>
<dbReference type="InterPro" id="IPR001509">
    <property type="entry name" value="Epimerase_deHydtase"/>
</dbReference>
<keyword evidence="3" id="KW-1185">Reference proteome</keyword>
<name>A0A315Z8P3_SEDFL</name>
<dbReference type="InterPro" id="IPR050177">
    <property type="entry name" value="Lipid_A_modif_metabolic_enz"/>
</dbReference>
<gene>
    <name evidence="2" type="ORF">BC781_103196</name>
</gene>
<dbReference type="Proteomes" id="UP000245535">
    <property type="component" value="Unassembled WGS sequence"/>
</dbReference>
<feature type="domain" description="NAD-dependent epimerase/dehydratase" evidence="1">
    <location>
        <begin position="7"/>
        <end position="240"/>
    </location>
</feature>
<dbReference type="SUPFAM" id="SSF51735">
    <property type="entry name" value="NAD(P)-binding Rossmann-fold domains"/>
    <property type="match status" value="1"/>
</dbReference>
<comment type="caution">
    <text evidence="2">The sequence shown here is derived from an EMBL/GenBank/DDBJ whole genome shotgun (WGS) entry which is preliminary data.</text>
</comment>
<organism evidence="2 3">
    <name type="scientific">Sediminitomix flava</name>
    <dbReference type="NCBI Taxonomy" id="379075"/>
    <lineage>
        <taxon>Bacteria</taxon>
        <taxon>Pseudomonadati</taxon>
        <taxon>Bacteroidota</taxon>
        <taxon>Cytophagia</taxon>
        <taxon>Cytophagales</taxon>
        <taxon>Flammeovirgaceae</taxon>
        <taxon>Sediminitomix</taxon>
    </lineage>
</organism>
<sequence length="351" mass="40974">MEASRKIIVIGGAGFIARAFIQEVSKTYTVISFDKKTPTKIFPEEHFTECDLGKKEDIEVIKDCIKKEVESLHGIVFLAAYYDFSNKPNPFYQDVYNGFCDLVDFHSETLPSTIKFIFSSSMASMLPTTPGIKQTEDSPRKGMWQYPYWKLEMEKYLEGKKLQHPFFSLVLAAVYSDNIEIVPLYHLVKNVSEKKIERFFYPSDTNRGLTYVHLDDVVKLLLKVIENDTFERGYHRFLIGEEEALTYHDIHSNSSKIFLNQKGVIIKIPKSLTLFGAKFLGFLSSLLNKRRFVQAWMIELSDEHYEFDISKVRNELGWQPERNIKEELPKLLQAAKDNYETWKTINEKRPW</sequence>